<proteinExistence type="inferred from homology"/>
<evidence type="ECO:0000256" key="9">
    <source>
        <dbReference type="ARBA" id="ARBA00023145"/>
    </source>
</evidence>
<organism evidence="15 16">
    <name type="scientific">Seminavis robusta</name>
    <dbReference type="NCBI Taxonomy" id="568900"/>
    <lineage>
        <taxon>Eukaryota</taxon>
        <taxon>Sar</taxon>
        <taxon>Stramenopiles</taxon>
        <taxon>Ochrophyta</taxon>
        <taxon>Bacillariophyta</taxon>
        <taxon>Bacillariophyceae</taxon>
        <taxon>Bacillariophycidae</taxon>
        <taxon>Naviculales</taxon>
        <taxon>Naviculaceae</taxon>
        <taxon>Seminavis</taxon>
    </lineage>
</organism>
<name>A0A9N8HBM4_9STRA</name>
<evidence type="ECO:0000256" key="1">
    <source>
        <dbReference type="ARBA" id="ARBA00004613"/>
    </source>
</evidence>
<keyword evidence="4 12" id="KW-0645">Protease</keyword>
<keyword evidence="11" id="KW-0325">Glycoprotein</keyword>
<keyword evidence="9" id="KW-0865">Zymogen</keyword>
<dbReference type="PROSITE" id="PS50240">
    <property type="entry name" value="TRYPSIN_DOM"/>
    <property type="match status" value="1"/>
</dbReference>
<comment type="similarity">
    <text evidence="2">Belongs to the peptidase S1 family.</text>
</comment>
<comment type="subcellular location">
    <subcellularLocation>
        <location evidence="1">Secreted</location>
    </subcellularLocation>
</comment>
<dbReference type="PROSITE" id="PS00135">
    <property type="entry name" value="TRYPSIN_SER"/>
    <property type="match status" value="1"/>
</dbReference>
<keyword evidence="6 12" id="KW-0378">Hydrolase</keyword>
<dbReference type="PROSITE" id="PS00134">
    <property type="entry name" value="TRYPSIN_HIS"/>
    <property type="match status" value="1"/>
</dbReference>
<dbReference type="EMBL" id="CAICTM010000265">
    <property type="protein sequence ID" value="CAB9506425.1"/>
    <property type="molecule type" value="Genomic_DNA"/>
</dbReference>
<evidence type="ECO:0000256" key="3">
    <source>
        <dbReference type="ARBA" id="ARBA00022525"/>
    </source>
</evidence>
<evidence type="ECO:0000256" key="7">
    <source>
        <dbReference type="ARBA" id="ARBA00022825"/>
    </source>
</evidence>
<dbReference type="SMART" id="SM00020">
    <property type="entry name" value="Tryp_SPc"/>
    <property type="match status" value="1"/>
</dbReference>
<evidence type="ECO:0000256" key="4">
    <source>
        <dbReference type="ARBA" id="ARBA00022670"/>
    </source>
</evidence>
<dbReference type="GO" id="GO:0006508">
    <property type="term" value="P:proteolysis"/>
    <property type="evidence" value="ECO:0007669"/>
    <property type="project" value="UniProtKB-KW"/>
</dbReference>
<dbReference type="InterPro" id="IPR043504">
    <property type="entry name" value="Peptidase_S1_PA_chymotrypsin"/>
</dbReference>
<dbReference type="InterPro" id="IPR001314">
    <property type="entry name" value="Peptidase_S1A"/>
</dbReference>
<evidence type="ECO:0000259" key="14">
    <source>
        <dbReference type="PROSITE" id="PS50240"/>
    </source>
</evidence>
<reference evidence="15" key="1">
    <citation type="submission" date="2020-06" db="EMBL/GenBank/DDBJ databases">
        <authorList>
            <consortium name="Plant Systems Biology data submission"/>
        </authorList>
    </citation>
    <scope>NUCLEOTIDE SEQUENCE</scope>
    <source>
        <strain evidence="15">D6</strain>
    </source>
</reference>
<evidence type="ECO:0000313" key="15">
    <source>
        <dbReference type="EMBL" id="CAB9506425.1"/>
    </source>
</evidence>
<dbReference type="AlphaFoldDB" id="A0A9N8HBM4"/>
<feature type="chain" id="PRO_5040251678" evidence="13">
    <location>
        <begin position="22"/>
        <end position="303"/>
    </location>
</feature>
<evidence type="ECO:0000256" key="13">
    <source>
        <dbReference type="SAM" id="SignalP"/>
    </source>
</evidence>
<keyword evidence="10" id="KW-1015">Disulfide bond</keyword>
<keyword evidence="5 13" id="KW-0732">Signal</keyword>
<dbReference type="CDD" id="cd00190">
    <property type="entry name" value="Tryp_SPc"/>
    <property type="match status" value="1"/>
</dbReference>
<dbReference type="InterPro" id="IPR033116">
    <property type="entry name" value="TRYPSIN_SER"/>
</dbReference>
<dbReference type="GO" id="GO:0005576">
    <property type="term" value="C:extracellular region"/>
    <property type="evidence" value="ECO:0007669"/>
    <property type="project" value="UniProtKB-SubCell"/>
</dbReference>
<dbReference type="InterPro" id="IPR001254">
    <property type="entry name" value="Trypsin_dom"/>
</dbReference>
<dbReference type="GO" id="GO:0004252">
    <property type="term" value="F:serine-type endopeptidase activity"/>
    <property type="evidence" value="ECO:0007669"/>
    <property type="project" value="InterPro"/>
</dbReference>
<evidence type="ECO:0000256" key="6">
    <source>
        <dbReference type="ARBA" id="ARBA00022801"/>
    </source>
</evidence>
<evidence type="ECO:0000256" key="5">
    <source>
        <dbReference type="ARBA" id="ARBA00022729"/>
    </source>
</evidence>
<dbReference type="InterPro" id="IPR050430">
    <property type="entry name" value="Peptidase_S1"/>
</dbReference>
<keyword evidence="16" id="KW-1185">Reference proteome</keyword>
<dbReference type="InterPro" id="IPR018114">
    <property type="entry name" value="TRYPSIN_HIS"/>
</dbReference>
<dbReference type="Proteomes" id="UP001153069">
    <property type="component" value="Unassembled WGS sequence"/>
</dbReference>
<evidence type="ECO:0000256" key="8">
    <source>
        <dbReference type="ARBA" id="ARBA00023026"/>
    </source>
</evidence>
<protein>
    <submittedName>
        <fullName evidence="15">Vitamin K-dependent protein C</fullName>
    </submittedName>
</protein>
<keyword evidence="8" id="KW-0843">Virulence</keyword>
<dbReference type="Pfam" id="PF00089">
    <property type="entry name" value="Trypsin"/>
    <property type="match status" value="1"/>
</dbReference>
<evidence type="ECO:0000256" key="10">
    <source>
        <dbReference type="ARBA" id="ARBA00023157"/>
    </source>
</evidence>
<sequence length="303" mass="32410">MAWKSRFQSCLLLFWLAIAWSEEPSSSHLRQGFDPSVEEEFPPSNTHGIVNGQVADAGDYPWYAKFDGGTTLCGGTVIGGGQFVLTAAHCVDDGAPPRVRVGTPFFSQGGTVLSVTKRWIHPNYVRPGNGDDIALLKLATNCVCLPPSAELNTDQTFPVNSGQPLWVIGFGRTSNGGDASGVLQQLEVQSVSNAECQARGGNFNSPAIVCADVGGGGPCQGDSGSPLMDGNKVQVGIVSFGKVGCASSFPDYYTRVSNYQDWIDTTINNELNIFGPDTEPMLQFLRNNGALWLQSSWSYLFGP</sequence>
<feature type="signal peptide" evidence="13">
    <location>
        <begin position="1"/>
        <end position="21"/>
    </location>
</feature>
<gene>
    <name evidence="15" type="ORF">SEMRO_266_G103190.1</name>
</gene>
<dbReference type="Gene3D" id="2.40.10.10">
    <property type="entry name" value="Trypsin-like serine proteases"/>
    <property type="match status" value="1"/>
</dbReference>
<keyword evidence="3" id="KW-0964">Secreted</keyword>
<evidence type="ECO:0000256" key="11">
    <source>
        <dbReference type="ARBA" id="ARBA00023180"/>
    </source>
</evidence>
<dbReference type="PRINTS" id="PR00722">
    <property type="entry name" value="CHYMOTRYPSIN"/>
</dbReference>
<dbReference type="OrthoDB" id="104223at2759"/>
<evidence type="ECO:0000256" key="2">
    <source>
        <dbReference type="ARBA" id="ARBA00007664"/>
    </source>
</evidence>
<evidence type="ECO:0000313" key="16">
    <source>
        <dbReference type="Proteomes" id="UP001153069"/>
    </source>
</evidence>
<accession>A0A9N8HBM4</accession>
<comment type="caution">
    <text evidence="15">The sequence shown here is derived from an EMBL/GenBank/DDBJ whole genome shotgun (WGS) entry which is preliminary data.</text>
</comment>
<evidence type="ECO:0000256" key="12">
    <source>
        <dbReference type="RuleBase" id="RU363034"/>
    </source>
</evidence>
<feature type="domain" description="Peptidase S1" evidence="14">
    <location>
        <begin position="49"/>
        <end position="268"/>
    </location>
</feature>
<dbReference type="PANTHER" id="PTHR24276:SF98">
    <property type="entry name" value="FI18310P1-RELATED"/>
    <property type="match status" value="1"/>
</dbReference>
<dbReference type="FunFam" id="2.40.10.10:FF:000146">
    <property type="entry name" value="Serine protease 53"/>
    <property type="match status" value="1"/>
</dbReference>
<dbReference type="InterPro" id="IPR009003">
    <property type="entry name" value="Peptidase_S1_PA"/>
</dbReference>
<keyword evidence="7 12" id="KW-0720">Serine protease</keyword>
<dbReference type="PANTHER" id="PTHR24276">
    <property type="entry name" value="POLYSERASE-RELATED"/>
    <property type="match status" value="1"/>
</dbReference>
<dbReference type="SUPFAM" id="SSF50494">
    <property type="entry name" value="Trypsin-like serine proteases"/>
    <property type="match status" value="1"/>
</dbReference>